<dbReference type="Pfam" id="PF05730">
    <property type="entry name" value="CFEM"/>
    <property type="match status" value="1"/>
</dbReference>
<evidence type="ECO:0000313" key="7">
    <source>
        <dbReference type="EMBL" id="PPQ97698.1"/>
    </source>
</evidence>
<gene>
    <name evidence="7" type="ORF">CVT26_001881</name>
</gene>
<evidence type="ECO:0000256" key="2">
    <source>
        <dbReference type="ARBA" id="ARBA00022525"/>
    </source>
</evidence>
<evidence type="ECO:0000256" key="3">
    <source>
        <dbReference type="ARBA" id="ARBA00022729"/>
    </source>
</evidence>
<evidence type="ECO:0000256" key="1">
    <source>
        <dbReference type="ARBA" id="ARBA00004613"/>
    </source>
</evidence>
<evidence type="ECO:0000256" key="5">
    <source>
        <dbReference type="SAM" id="SignalP"/>
    </source>
</evidence>
<keyword evidence="2" id="KW-0964">Secreted</keyword>
<feature type="signal peptide" evidence="5">
    <location>
        <begin position="1"/>
        <end position="20"/>
    </location>
</feature>
<dbReference type="EMBL" id="NHYE01001208">
    <property type="protein sequence ID" value="PPQ97698.1"/>
    <property type="molecule type" value="Genomic_DNA"/>
</dbReference>
<keyword evidence="4" id="KW-1015">Disulfide bond</keyword>
<dbReference type="PROSITE" id="PS52012">
    <property type="entry name" value="CFEM"/>
    <property type="match status" value="1"/>
</dbReference>
<keyword evidence="8" id="KW-1185">Reference proteome</keyword>
<dbReference type="AlphaFoldDB" id="A0A409Y3Y1"/>
<reference evidence="7 8" key="1">
    <citation type="journal article" date="2018" name="Evol. Lett.">
        <title>Horizontal gene cluster transfer increased hallucinogenic mushroom diversity.</title>
        <authorList>
            <person name="Reynolds H.T."/>
            <person name="Vijayakumar V."/>
            <person name="Gluck-Thaler E."/>
            <person name="Korotkin H.B."/>
            <person name="Matheny P.B."/>
            <person name="Slot J.C."/>
        </authorList>
    </citation>
    <scope>NUCLEOTIDE SEQUENCE [LARGE SCALE GENOMIC DNA]</scope>
    <source>
        <strain evidence="7 8">SRW20</strain>
    </source>
</reference>
<comment type="caution">
    <text evidence="7">The sequence shown here is derived from an EMBL/GenBank/DDBJ whole genome shotgun (WGS) entry which is preliminary data.</text>
</comment>
<comment type="subcellular location">
    <subcellularLocation>
        <location evidence="1">Secreted</location>
    </subcellularLocation>
</comment>
<sequence>MIFIKALFVYLFTILAVVNAQVVITPTIATTTTPTNTSAIATATALPKIPPCAVQCVVTAALAVGCKGITDIACICKKRVAFLASFVACLALTCGAADAMAAQSAYEDMPCPIATATAVPVAV</sequence>
<feature type="domain" description="CFEM" evidence="6">
    <location>
        <begin position="25"/>
        <end position="123"/>
    </location>
</feature>
<feature type="chain" id="PRO_5019550586" description="CFEM domain-containing protein" evidence="5">
    <location>
        <begin position="21"/>
        <end position="123"/>
    </location>
</feature>
<dbReference type="GO" id="GO:0005576">
    <property type="term" value="C:extracellular region"/>
    <property type="evidence" value="ECO:0007669"/>
    <property type="project" value="UniProtKB-SubCell"/>
</dbReference>
<accession>A0A409Y3Y1</accession>
<dbReference type="SMART" id="SM00747">
    <property type="entry name" value="CFEM"/>
    <property type="match status" value="1"/>
</dbReference>
<keyword evidence="3 5" id="KW-0732">Signal</keyword>
<evidence type="ECO:0000256" key="4">
    <source>
        <dbReference type="ARBA" id="ARBA00023157"/>
    </source>
</evidence>
<protein>
    <recommendedName>
        <fullName evidence="6">CFEM domain-containing protein</fullName>
    </recommendedName>
</protein>
<evidence type="ECO:0000259" key="6">
    <source>
        <dbReference type="PROSITE" id="PS52012"/>
    </source>
</evidence>
<name>A0A409Y3Y1_9AGAR</name>
<evidence type="ECO:0000313" key="8">
    <source>
        <dbReference type="Proteomes" id="UP000284706"/>
    </source>
</evidence>
<dbReference type="Proteomes" id="UP000284706">
    <property type="component" value="Unassembled WGS sequence"/>
</dbReference>
<organism evidence="7 8">
    <name type="scientific">Gymnopilus dilepis</name>
    <dbReference type="NCBI Taxonomy" id="231916"/>
    <lineage>
        <taxon>Eukaryota</taxon>
        <taxon>Fungi</taxon>
        <taxon>Dikarya</taxon>
        <taxon>Basidiomycota</taxon>
        <taxon>Agaricomycotina</taxon>
        <taxon>Agaricomycetes</taxon>
        <taxon>Agaricomycetidae</taxon>
        <taxon>Agaricales</taxon>
        <taxon>Agaricineae</taxon>
        <taxon>Hymenogastraceae</taxon>
        <taxon>Gymnopilus</taxon>
    </lineage>
</organism>
<dbReference type="InParanoid" id="A0A409Y3Y1"/>
<dbReference type="InterPro" id="IPR008427">
    <property type="entry name" value="Extracellular_membr_CFEM_dom"/>
</dbReference>
<proteinExistence type="predicted"/>
<dbReference type="OrthoDB" id="3767534at2759"/>